<dbReference type="PROSITE" id="PS50878">
    <property type="entry name" value="RT_POL"/>
    <property type="match status" value="1"/>
</dbReference>
<dbReference type="Proteomes" id="UP001497623">
    <property type="component" value="Unassembled WGS sequence"/>
</dbReference>
<reference evidence="2 3" key="1">
    <citation type="submission" date="2024-05" db="EMBL/GenBank/DDBJ databases">
        <authorList>
            <person name="Wallberg A."/>
        </authorList>
    </citation>
    <scope>NUCLEOTIDE SEQUENCE [LARGE SCALE GENOMIC DNA]</scope>
</reference>
<dbReference type="InterPro" id="IPR000477">
    <property type="entry name" value="RT_dom"/>
</dbReference>
<evidence type="ECO:0000313" key="2">
    <source>
        <dbReference type="EMBL" id="CAL4058606.1"/>
    </source>
</evidence>
<dbReference type="EMBL" id="CAXKWB010000009">
    <property type="protein sequence ID" value="CAL4058606.1"/>
    <property type="molecule type" value="Genomic_DNA"/>
</dbReference>
<feature type="domain" description="Reverse transcriptase" evidence="1">
    <location>
        <begin position="1"/>
        <end position="76"/>
    </location>
</feature>
<name>A0AAV2PFL4_MEGNR</name>
<feature type="non-terminal residue" evidence="2">
    <location>
        <position position="99"/>
    </location>
</feature>
<keyword evidence="3" id="KW-1185">Reference proteome</keyword>
<proteinExistence type="predicted"/>
<evidence type="ECO:0000259" key="1">
    <source>
        <dbReference type="PROSITE" id="PS50878"/>
    </source>
</evidence>
<comment type="caution">
    <text evidence="2">The sequence shown here is derived from an EMBL/GenBank/DDBJ whole genome shotgun (WGS) entry which is preliminary data.</text>
</comment>
<organism evidence="2 3">
    <name type="scientific">Meganyctiphanes norvegica</name>
    <name type="common">Northern krill</name>
    <name type="synonym">Thysanopoda norvegica</name>
    <dbReference type="NCBI Taxonomy" id="48144"/>
    <lineage>
        <taxon>Eukaryota</taxon>
        <taxon>Metazoa</taxon>
        <taxon>Ecdysozoa</taxon>
        <taxon>Arthropoda</taxon>
        <taxon>Crustacea</taxon>
        <taxon>Multicrustacea</taxon>
        <taxon>Malacostraca</taxon>
        <taxon>Eumalacostraca</taxon>
        <taxon>Eucarida</taxon>
        <taxon>Euphausiacea</taxon>
        <taxon>Euphausiidae</taxon>
        <taxon>Meganyctiphanes</taxon>
    </lineage>
</organism>
<dbReference type="AlphaFoldDB" id="A0AAV2PFL4"/>
<gene>
    <name evidence="2" type="ORF">MNOR_LOCUS50</name>
</gene>
<evidence type="ECO:0000313" key="3">
    <source>
        <dbReference type="Proteomes" id="UP001497623"/>
    </source>
</evidence>
<accession>A0AAV2PFL4</accession>
<sequence length="99" mass="11321">MISLFFADGSLLLARTVESAKRKIKIIVDISKTFGLHINERKSKALFYGSRGHKEITREIEGIEVVKSLKYLGLEICDEVDIFEVQKEKIIKEIRVLAN</sequence>
<protein>
    <recommendedName>
        <fullName evidence="1">Reverse transcriptase domain-containing protein</fullName>
    </recommendedName>
</protein>